<evidence type="ECO:0000256" key="5">
    <source>
        <dbReference type="RuleBase" id="RU004168"/>
    </source>
</evidence>
<proteinExistence type="inferred from homology"/>
<dbReference type="AlphaFoldDB" id="A0A369PZB4"/>
<evidence type="ECO:0000259" key="6">
    <source>
        <dbReference type="PROSITE" id="PS51160"/>
    </source>
</evidence>
<comment type="caution">
    <text evidence="7">The sequence shown here is derived from an EMBL/GenBank/DDBJ whole genome shotgun (WGS) entry which is preliminary data.</text>
</comment>
<evidence type="ECO:0000256" key="4">
    <source>
        <dbReference type="PROSITE-ProRule" id="PRU00520"/>
    </source>
</evidence>
<dbReference type="InterPro" id="IPR036046">
    <property type="entry name" value="Acylphosphatase-like_dom_sf"/>
</dbReference>
<name>A0A369PZB4_9SPHI</name>
<dbReference type="Pfam" id="PF00708">
    <property type="entry name" value="Acylphosphatase"/>
    <property type="match status" value="1"/>
</dbReference>
<feature type="domain" description="Acylphosphatase-like" evidence="6">
    <location>
        <begin position="3"/>
        <end position="89"/>
    </location>
</feature>
<dbReference type="PANTHER" id="PTHR47268">
    <property type="entry name" value="ACYLPHOSPHATASE"/>
    <property type="match status" value="1"/>
</dbReference>
<dbReference type="Gene3D" id="3.30.70.100">
    <property type="match status" value="1"/>
</dbReference>
<dbReference type="InterPro" id="IPR001792">
    <property type="entry name" value="Acylphosphatase-like_dom"/>
</dbReference>
<sequence>MKHINIKVTGKVQGVFFRASTKAVADQMGIKGFIKNEKDGSVYIEAESELFILDAFIDWCKEGPEKAVVENVEMSDGELKNFRNFEVVKKNLLW</sequence>
<dbReference type="SUPFAM" id="SSF54975">
    <property type="entry name" value="Acylphosphatase/BLUF domain-like"/>
    <property type="match status" value="1"/>
</dbReference>
<accession>A0A369PZB4</accession>
<evidence type="ECO:0000313" key="7">
    <source>
        <dbReference type="EMBL" id="RDC57570.1"/>
    </source>
</evidence>
<organism evidence="7 8">
    <name type="scientific">Pedobacter chinensis</name>
    <dbReference type="NCBI Taxonomy" id="2282421"/>
    <lineage>
        <taxon>Bacteria</taxon>
        <taxon>Pseudomonadati</taxon>
        <taxon>Bacteroidota</taxon>
        <taxon>Sphingobacteriia</taxon>
        <taxon>Sphingobacteriales</taxon>
        <taxon>Sphingobacteriaceae</taxon>
        <taxon>Pedobacter</taxon>
    </lineage>
</organism>
<feature type="active site" evidence="4">
    <location>
        <position position="18"/>
    </location>
</feature>
<gene>
    <name evidence="7" type="ORF">DU508_07800</name>
</gene>
<dbReference type="EMBL" id="QPKV01000003">
    <property type="protein sequence ID" value="RDC57570.1"/>
    <property type="molecule type" value="Genomic_DNA"/>
</dbReference>
<comment type="similarity">
    <text evidence="1 5">Belongs to the acylphosphatase family.</text>
</comment>
<evidence type="ECO:0000256" key="2">
    <source>
        <dbReference type="ARBA" id="ARBA00012150"/>
    </source>
</evidence>
<keyword evidence="8" id="KW-1185">Reference proteome</keyword>
<dbReference type="EC" id="3.6.1.7" evidence="2 4"/>
<dbReference type="Proteomes" id="UP000253961">
    <property type="component" value="Unassembled WGS sequence"/>
</dbReference>
<dbReference type="GO" id="GO:0003998">
    <property type="term" value="F:acylphosphatase activity"/>
    <property type="evidence" value="ECO:0007669"/>
    <property type="project" value="UniProtKB-EC"/>
</dbReference>
<protein>
    <recommendedName>
        <fullName evidence="2 4">acylphosphatase</fullName>
        <ecNumber evidence="2 4">3.6.1.7</ecNumber>
    </recommendedName>
</protein>
<dbReference type="InterPro" id="IPR017968">
    <property type="entry name" value="Acylphosphatase_CS"/>
</dbReference>
<dbReference type="PROSITE" id="PS51160">
    <property type="entry name" value="ACYLPHOSPHATASE_3"/>
    <property type="match status" value="1"/>
</dbReference>
<feature type="active site" evidence="4">
    <location>
        <position position="36"/>
    </location>
</feature>
<dbReference type="OrthoDB" id="9808093at2"/>
<dbReference type="PANTHER" id="PTHR47268:SF4">
    <property type="entry name" value="ACYLPHOSPHATASE"/>
    <property type="match status" value="1"/>
</dbReference>
<dbReference type="InterPro" id="IPR020456">
    <property type="entry name" value="Acylphosphatase"/>
</dbReference>
<dbReference type="PROSITE" id="PS00150">
    <property type="entry name" value="ACYLPHOSPHATASE_1"/>
    <property type="match status" value="1"/>
</dbReference>
<reference evidence="7 8" key="1">
    <citation type="submission" date="2018-07" db="EMBL/GenBank/DDBJ databases">
        <title>Pedobacter sp. nov., isolated from soil.</title>
        <authorList>
            <person name="Zhou L.Y."/>
            <person name="Du Z.J."/>
        </authorList>
    </citation>
    <scope>NUCLEOTIDE SEQUENCE [LARGE SCALE GENOMIC DNA]</scope>
    <source>
        <strain evidence="7 8">JDX94</strain>
    </source>
</reference>
<comment type="catalytic activity">
    <reaction evidence="3 4">
        <text>an acyl phosphate + H2O = a carboxylate + phosphate + H(+)</text>
        <dbReference type="Rhea" id="RHEA:14965"/>
        <dbReference type="ChEBI" id="CHEBI:15377"/>
        <dbReference type="ChEBI" id="CHEBI:15378"/>
        <dbReference type="ChEBI" id="CHEBI:29067"/>
        <dbReference type="ChEBI" id="CHEBI:43474"/>
        <dbReference type="ChEBI" id="CHEBI:59918"/>
        <dbReference type="EC" id="3.6.1.7"/>
    </reaction>
</comment>
<evidence type="ECO:0000313" key="8">
    <source>
        <dbReference type="Proteomes" id="UP000253961"/>
    </source>
</evidence>
<keyword evidence="4" id="KW-0378">Hydrolase</keyword>
<evidence type="ECO:0000256" key="1">
    <source>
        <dbReference type="ARBA" id="ARBA00005614"/>
    </source>
</evidence>
<evidence type="ECO:0000256" key="3">
    <source>
        <dbReference type="ARBA" id="ARBA00047645"/>
    </source>
</evidence>
<dbReference type="RefSeq" id="WP_115402722.1">
    <property type="nucleotide sequence ID" value="NZ_QPKV01000003.1"/>
</dbReference>